<gene>
    <name evidence="1" type="ORF">J0M35_08970</name>
</gene>
<dbReference type="Proteomes" id="UP000664277">
    <property type="component" value="Unassembled WGS sequence"/>
</dbReference>
<dbReference type="InterPro" id="IPR016024">
    <property type="entry name" value="ARM-type_fold"/>
</dbReference>
<reference evidence="1" key="1">
    <citation type="submission" date="2021-02" db="EMBL/GenBank/DDBJ databases">
        <title>Genome-Resolved Metagenomics of a Microbial Community Performing Photosynthetic Biological Nutrient Removal.</title>
        <authorList>
            <person name="Mcdaniel E.A."/>
        </authorList>
    </citation>
    <scope>NUCLEOTIDE SEQUENCE</scope>
    <source>
        <strain evidence="1">UWPOB_OBS1</strain>
    </source>
</reference>
<evidence type="ECO:0000313" key="1">
    <source>
        <dbReference type="EMBL" id="MBN8660479.1"/>
    </source>
</evidence>
<dbReference type="SMART" id="SM00567">
    <property type="entry name" value="EZ_HEAT"/>
    <property type="match status" value="5"/>
</dbReference>
<organism evidence="1 2">
    <name type="scientific">Candidatus Obscuribacter phosphatis</name>
    <dbReference type="NCBI Taxonomy" id="1906157"/>
    <lineage>
        <taxon>Bacteria</taxon>
        <taxon>Bacillati</taxon>
        <taxon>Candidatus Melainabacteria</taxon>
        <taxon>Candidatus Obscuribacterales</taxon>
        <taxon>Candidatus Obscuribacteraceae</taxon>
        <taxon>Candidatus Obscuribacter</taxon>
    </lineage>
</organism>
<evidence type="ECO:0000313" key="2">
    <source>
        <dbReference type="Proteomes" id="UP000664277"/>
    </source>
</evidence>
<dbReference type="InterPro" id="IPR004155">
    <property type="entry name" value="PBS_lyase_HEAT"/>
</dbReference>
<dbReference type="EMBL" id="JAFLCK010000010">
    <property type="protein sequence ID" value="MBN8660479.1"/>
    <property type="molecule type" value="Genomic_DNA"/>
</dbReference>
<protein>
    <submittedName>
        <fullName evidence="1">HEAT repeat domain-containing protein</fullName>
    </submittedName>
</protein>
<sequence>MTMPLIAKWIRKATNLLVEPDKSAPPGDDFGLEHVLFYHGLVGSSPESSRAFKDVRADFISSVNRNNSQNLCICLKLPPLHWEDKLKKIVDEIKDKQFDALIHVLLPKNLEEAERASHDPLLHSDWQVRANAANLLAYLGAHQAIDRLAEALHDTAGSITNDSGGSQAREATGPAFCHLAQALSQLRTEVSRKALAGYTEFAGEDWIRVDAVSALSHWPLDEVSTALAAAFKVHHRFFDYQSVAAAKHHKPAHFLKALKDGEPLDEKAAVGLEIAIGLVEAFNSTFAGQLHTAAELGLPQTLSHLAQLKSNDALAIRALRLLLDWLDQNAALGRGSAQADWPSPEKLNAARKHWQDWLQDETHKKQLLQDLEGFKNHNQRNSGFRHKILLAGEIKLAQAQAILIKIAEESTEFRLEAIEALYLAGDSEAAQALTNLARKLVNLDSRKLPKSAVPLSEKDPVNAEIYWQILRTLGKMPTAEALALILEAMEDVAPDKREAAIDSAANILQRTDSQIARAGEVKQALVEALADPSASVKLAAARSCGSLGIAAAVPGLAKLVLAGETSLSKQALESLGELAKAGEKEAVLAALNEAAKLERNSQKSKRIVDFIDNRIK</sequence>
<comment type="caution">
    <text evidence="1">The sequence shown here is derived from an EMBL/GenBank/DDBJ whole genome shotgun (WGS) entry which is preliminary data.</text>
</comment>
<dbReference type="Gene3D" id="1.25.10.10">
    <property type="entry name" value="Leucine-rich Repeat Variant"/>
    <property type="match status" value="2"/>
</dbReference>
<proteinExistence type="predicted"/>
<dbReference type="InterPro" id="IPR011989">
    <property type="entry name" value="ARM-like"/>
</dbReference>
<dbReference type="AlphaFoldDB" id="A0A8J7P7C5"/>
<name>A0A8J7P7C5_9BACT</name>
<dbReference type="SUPFAM" id="SSF48371">
    <property type="entry name" value="ARM repeat"/>
    <property type="match status" value="1"/>
</dbReference>
<accession>A0A8J7P7C5</accession>
<dbReference type="Pfam" id="PF03130">
    <property type="entry name" value="HEAT_PBS"/>
    <property type="match status" value="1"/>
</dbReference>